<comment type="caution">
    <text evidence="1">The sequence shown here is derived from an EMBL/GenBank/DDBJ whole genome shotgun (WGS) entry which is preliminary data.</text>
</comment>
<keyword evidence="2" id="KW-1185">Reference proteome</keyword>
<name>A0A1Q5T6L1_9EURO</name>
<accession>A0A1Q5T6L1</accession>
<organism evidence="1 2">
    <name type="scientific">Penicillium subrubescens</name>
    <dbReference type="NCBI Taxonomy" id="1316194"/>
    <lineage>
        <taxon>Eukaryota</taxon>
        <taxon>Fungi</taxon>
        <taxon>Dikarya</taxon>
        <taxon>Ascomycota</taxon>
        <taxon>Pezizomycotina</taxon>
        <taxon>Eurotiomycetes</taxon>
        <taxon>Eurotiomycetidae</taxon>
        <taxon>Eurotiales</taxon>
        <taxon>Aspergillaceae</taxon>
        <taxon>Penicillium</taxon>
    </lineage>
</organism>
<proteinExistence type="predicted"/>
<evidence type="ECO:0000313" key="1">
    <source>
        <dbReference type="EMBL" id="OKO95887.1"/>
    </source>
</evidence>
<reference evidence="1 2" key="1">
    <citation type="submission" date="2016-10" db="EMBL/GenBank/DDBJ databases">
        <title>Genome sequence of the ascomycete fungus Penicillium subrubescens.</title>
        <authorList>
            <person name="De Vries R.P."/>
            <person name="Peng M."/>
            <person name="Dilokpimol A."/>
            <person name="Hilden K."/>
            <person name="Makela M.R."/>
            <person name="Grigoriev I."/>
            <person name="Riley R."/>
            <person name="Granchi Z."/>
        </authorList>
    </citation>
    <scope>NUCLEOTIDE SEQUENCE [LARGE SCALE GENOMIC DNA]</scope>
    <source>
        <strain evidence="1 2">CBS 132785</strain>
    </source>
</reference>
<protein>
    <submittedName>
        <fullName evidence="1">Uncharacterized protein</fullName>
    </submittedName>
</protein>
<dbReference type="AlphaFoldDB" id="A0A1Q5T6L1"/>
<dbReference type="Proteomes" id="UP000186955">
    <property type="component" value="Unassembled WGS sequence"/>
</dbReference>
<dbReference type="EMBL" id="MNBE01000701">
    <property type="protein sequence ID" value="OKO95887.1"/>
    <property type="molecule type" value="Genomic_DNA"/>
</dbReference>
<evidence type="ECO:0000313" key="2">
    <source>
        <dbReference type="Proteomes" id="UP000186955"/>
    </source>
</evidence>
<gene>
    <name evidence="1" type="ORF">PENSUB_10908</name>
</gene>
<sequence>MSQSSRALSIIAMTSDTAAPKKGQIPQHRVKASQSVLTAGISDGPACKEQTGPVTTSTAPSIHRRSVFFYYAYRIDTLAGSASLGIAEGCPVSGPKGVCYFDEFVKWIQQRRYPWTGQTSVGQNLDPDVDTAAQDLRTSGTEGTSSRCSNKYDFSKVFPEIYPEGTSPSYQEVMRTLVRSIQAQRSAFGDDKLTSQLEKARRAFGLTYEARIGDMTNGLIRDVNNMLGKNGITWTCVTFEQELLNGYTIQMIDTKATIDAHPELKGSDFETAILDTIEDYDHARSAGRTHYNIVAAALQAYQNLLRGPCTSA</sequence>